<sequence length="415" mass="44343">MTDAYIIDTCRTPRGIGKVGKGALAHLHPQHLGATVLKALAERNSLDTSQVDDIIWGTSTQVGKQSSDLGRMSALAAGYDIKASGLTLDRFCGSGITTVNLAAAQIMSGMEDLLIAGGTEMMSYTASIADPNTPSMLDKGNLELREIHPQSQQGVCADAIATLEGIDRKAVDELAVESQKRADRAIKEGRFDRSLVPVKNPDGSIALDREEFPRPGTTMESLSNLRTVFDMFRDIAVDETGETYGSLITRKYPEIKEFNHVHHAGNSSGVVDGAAALLLASEDYAKKHNLKPRARIVATANMGDCPTLMLNAPVPAARKALARAGLTPDDIDLWEINEAFAVVAEKFIRDLKLDRDKVNVNGGAMALGHPIGATGSVLIGTLLDELERQDKKLGLVTMCAAGGMAPAIIIERLDS</sequence>
<dbReference type="InterPro" id="IPR020610">
    <property type="entry name" value="Thiolase_AS"/>
</dbReference>
<keyword evidence="2 5" id="KW-0808">Transferase</keyword>
<proteinExistence type="inferred from homology"/>
<dbReference type="PROSITE" id="PS00099">
    <property type="entry name" value="THIOLASE_3"/>
    <property type="match status" value="1"/>
</dbReference>
<dbReference type="InterPro" id="IPR020613">
    <property type="entry name" value="Thiolase_CS"/>
</dbReference>
<feature type="active site" description="Proton acceptor" evidence="4">
    <location>
        <position position="399"/>
    </location>
</feature>
<dbReference type="NCBIfam" id="TIGR01930">
    <property type="entry name" value="AcCoA-C-Actrans"/>
    <property type="match status" value="1"/>
</dbReference>
<feature type="domain" description="Thiolase C-terminal" evidence="7">
    <location>
        <begin position="290"/>
        <end position="412"/>
    </location>
</feature>
<dbReference type="Gene3D" id="3.40.47.10">
    <property type="match status" value="2"/>
</dbReference>
<feature type="active site" description="Proton acceptor" evidence="4">
    <location>
        <position position="369"/>
    </location>
</feature>
<comment type="caution">
    <text evidence="8">The sequence shown here is derived from an EMBL/GenBank/DDBJ whole genome shotgun (WGS) entry which is preliminary data.</text>
</comment>
<dbReference type="InterPro" id="IPR020617">
    <property type="entry name" value="Thiolase_C"/>
</dbReference>
<evidence type="ECO:0000256" key="2">
    <source>
        <dbReference type="ARBA" id="ARBA00022679"/>
    </source>
</evidence>
<evidence type="ECO:0000313" key="9">
    <source>
        <dbReference type="Proteomes" id="UP000445696"/>
    </source>
</evidence>
<keyword evidence="9" id="KW-1185">Reference proteome</keyword>
<dbReference type="AlphaFoldDB" id="A0A845MIM3"/>
<dbReference type="PROSITE" id="PS00737">
    <property type="entry name" value="THIOLASE_2"/>
    <property type="match status" value="1"/>
</dbReference>
<dbReference type="InterPro" id="IPR020616">
    <property type="entry name" value="Thiolase_N"/>
</dbReference>
<dbReference type="RefSeq" id="WP_161339302.1">
    <property type="nucleotide sequence ID" value="NZ_JBHSDG010000004.1"/>
</dbReference>
<dbReference type="Proteomes" id="UP000445696">
    <property type="component" value="Unassembled WGS sequence"/>
</dbReference>
<accession>A0A845MIM3</accession>
<feature type="domain" description="Thiolase N-terminal" evidence="6">
    <location>
        <begin position="5"/>
        <end position="230"/>
    </location>
</feature>
<keyword evidence="3 5" id="KW-0012">Acyltransferase</keyword>
<evidence type="ECO:0000259" key="7">
    <source>
        <dbReference type="Pfam" id="PF02803"/>
    </source>
</evidence>
<dbReference type="SUPFAM" id="SSF53901">
    <property type="entry name" value="Thiolase-like"/>
    <property type="match status" value="2"/>
</dbReference>
<protein>
    <submittedName>
        <fullName evidence="8">Acetyl-CoA C-acyltransferase</fullName>
        <ecNumber evidence="8">2.3.1.16</ecNumber>
    </submittedName>
</protein>
<evidence type="ECO:0000259" key="6">
    <source>
        <dbReference type="Pfam" id="PF00108"/>
    </source>
</evidence>
<evidence type="ECO:0000256" key="1">
    <source>
        <dbReference type="ARBA" id="ARBA00010982"/>
    </source>
</evidence>
<evidence type="ECO:0000256" key="3">
    <source>
        <dbReference type="ARBA" id="ARBA00023315"/>
    </source>
</evidence>
<feature type="active site" description="Acyl-thioester intermediate" evidence="4">
    <location>
        <position position="92"/>
    </location>
</feature>
<evidence type="ECO:0000256" key="5">
    <source>
        <dbReference type="RuleBase" id="RU003557"/>
    </source>
</evidence>
<dbReference type="NCBIfam" id="NF004682">
    <property type="entry name" value="PRK06025.1"/>
    <property type="match status" value="1"/>
</dbReference>
<dbReference type="CDD" id="cd00751">
    <property type="entry name" value="thiolase"/>
    <property type="match status" value="1"/>
</dbReference>
<name>A0A845MIM3_9PROT</name>
<reference evidence="8 9" key="1">
    <citation type="journal article" date="2014" name="Int. J. Syst. Evol. Microbiol.">
        <title>Sneathiella chungangensis sp. nov., isolated from a marine sand, and emended description of the genus Sneathiella.</title>
        <authorList>
            <person name="Siamphan C."/>
            <person name="Kim H."/>
            <person name="Lee J.S."/>
            <person name="Kim W."/>
        </authorList>
    </citation>
    <scope>NUCLEOTIDE SEQUENCE [LARGE SCALE GENOMIC DNA]</scope>
    <source>
        <strain evidence="8 9">KCTC 32476</strain>
    </source>
</reference>
<dbReference type="PANTHER" id="PTHR43365:SF1">
    <property type="entry name" value="ACETYL-COA C-ACYLTRANSFERASE"/>
    <property type="match status" value="1"/>
</dbReference>
<dbReference type="EC" id="2.3.1.16" evidence="8"/>
<dbReference type="InterPro" id="IPR016039">
    <property type="entry name" value="Thiolase-like"/>
</dbReference>
<evidence type="ECO:0000256" key="4">
    <source>
        <dbReference type="PIRSR" id="PIRSR000429-1"/>
    </source>
</evidence>
<dbReference type="EMBL" id="WTVA01000004">
    <property type="protein sequence ID" value="MZR22844.1"/>
    <property type="molecule type" value="Genomic_DNA"/>
</dbReference>
<dbReference type="PANTHER" id="PTHR43365">
    <property type="entry name" value="BLR7806 PROTEIN"/>
    <property type="match status" value="1"/>
</dbReference>
<comment type="similarity">
    <text evidence="1 5">Belongs to the thiolase-like superfamily. Thiolase family.</text>
</comment>
<organism evidence="8 9">
    <name type="scientific">Sneathiella chungangensis</name>
    <dbReference type="NCBI Taxonomy" id="1418234"/>
    <lineage>
        <taxon>Bacteria</taxon>
        <taxon>Pseudomonadati</taxon>
        <taxon>Pseudomonadota</taxon>
        <taxon>Alphaproteobacteria</taxon>
        <taxon>Sneathiellales</taxon>
        <taxon>Sneathiellaceae</taxon>
        <taxon>Sneathiella</taxon>
    </lineage>
</organism>
<dbReference type="Pfam" id="PF02803">
    <property type="entry name" value="Thiolase_C"/>
    <property type="match status" value="1"/>
</dbReference>
<gene>
    <name evidence="8" type="ORF">GQF03_10925</name>
</gene>
<dbReference type="InterPro" id="IPR002155">
    <property type="entry name" value="Thiolase"/>
</dbReference>
<dbReference type="PIRSF" id="PIRSF000429">
    <property type="entry name" value="Ac-CoA_Ac_transf"/>
    <property type="match status" value="1"/>
</dbReference>
<dbReference type="Pfam" id="PF00108">
    <property type="entry name" value="Thiolase_N"/>
    <property type="match status" value="1"/>
</dbReference>
<dbReference type="OrthoDB" id="9764638at2"/>
<evidence type="ECO:0000313" key="8">
    <source>
        <dbReference type="EMBL" id="MZR22844.1"/>
    </source>
</evidence>
<dbReference type="GO" id="GO:0003988">
    <property type="term" value="F:acetyl-CoA C-acyltransferase activity"/>
    <property type="evidence" value="ECO:0007669"/>
    <property type="project" value="UniProtKB-EC"/>
</dbReference>